<protein>
    <submittedName>
        <fullName evidence="3">RICIN domain-containing protein</fullName>
    </submittedName>
</protein>
<dbReference type="GO" id="GO:0016020">
    <property type="term" value="C:membrane"/>
    <property type="evidence" value="ECO:0007669"/>
    <property type="project" value="InterPro"/>
</dbReference>
<feature type="compositionally biased region" description="Polar residues" evidence="1">
    <location>
        <begin position="299"/>
        <end position="309"/>
    </location>
</feature>
<evidence type="ECO:0000259" key="2">
    <source>
        <dbReference type="SMART" id="SM00458"/>
    </source>
</evidence>
<sequence length="553" mass="56538">MATGTWQKWYNGTWTQPGIGGLESNMEPTSVDADGYTPVAGDYNPANTGDVDQQIAVGVLPSKSPLFLMNITYDAYLGLYIGEPEQVSTTGPQQYYATGDLSTQQWTLIGDSGSYTDQSWYRWFVDGANATSSTIVGKTFRSYCSVSCYNGSGGLYENTTIASSAPAAPIDTTKVYTIGSGSGRFLTQVSGSSATTSLSSAGSSTLAQWQFTSEGDGSYTVADVSTGALLGVGSTSTATRAWGTAPTVTAQGSGGPTVGQEWFVIPSTPGNGTDRLVNRYSGLVIGLSATSGRLAETTPPRNWTDTSGSSVGGGRTAAEQTLTFTAVGAATETVSVNGPGAQVGTVGTAVSLQIAGTDSFGKTLTYSATGLPAGLSINASGLISGTPTGAGTGQVTVTAASGTASGSSTFGWTVNADFNGTTHSLTASGMALDDPGSSTTAGVQLITWTPTGNPNQKWTFEQQSDGSYEIVSVQSGLCVDVYNGDSNAGEEIDQWTCNAGTNQLWKLSLLANGAYSITSERSGLVLTTASTSAGALVTQQTNTGSALQQWTIN</sequence>
<evidence type="ECO:0000313" key="4">
    <source>
        <dbReference type="Proteomes" id="UP000675781"/>
    </source>
</evidence>
<comment type="caution">
    <text evidence="3">The sequence shown here is derived from an EMBL/GenBank/DDBJ whole genome shotgun (WGS) entry which is preliminary data.</text>
</comment>
<feature type="domain" description="Ricin B lectin" evidence="2">
    <location>
        <begin position="172"/>
        <end position="325"/>
    </location>
</feature>
<dbReference type="SMART" id="SM00458">
    <property type="entry name" value="RICIN"/>
    <property type="match status" value="2"/>
</dbReference>
<dbReference type="InterPro" id="IPR013783">
    <property type="entry name" value="Ig-like_fold"/>
</dbReference>
<dbReference type="InterPro" id="IPR015919">
    <property type="entry name" value="Cadherin-like_sf"/>
</dbReference>
<organism evidence="3 4">
    <name type="scientific">Actinospica durhamensis</name>
    <dbReference type="NCBI Taxonomy" id="1508375"/>
    <lineage>
        <taxon>Bacteria</taxon>
        <taxon>Bacillati</taxon>
        <taxon>Actinomycetota</taxon>
        <taxon>Actinomycetes</taxon>
        <taxon>Catenulisporales</taxon>
        <taxon>Actinospicaceae</taxon>
        <taxon>Actinospica</taxon>
    </lineage>
</organism>
<reference evidence="3" key="1">
    <citation type="submission" date="2021-04" db="EMBL/GenBank/DDBJ databases">
        <title>Genome based classification of Actinospica acidithermotolerans sp. nov., an actinobacterium isolated from an Indonesian hot spring.</title>
        <authorList>
            <person name="Kusuma A.B."/>
            <person name="Putra K.E."/>
            <person name="Nafisah S."/>
            <person name="Loh J."/>
            <person name="Nouioui I."/>
            <person name="Goodfellow M."/>
        </authorList>
    </citation>
    <scope>NUCLEOTIDE SEQUENCE</scope>
    <source>
        <strain evidence="3">CSCA 57</strain>
    </source>
</reference>
<feature type="domain" description="Ricin B lectin" evidence="2">
    <location>
        <begin position="418"/>
        <end position="553"/>
    </location>
</feature>
<dbReference type="AlphaFoldDB" id="A0A941EKL7"/>
<dbReference type="SUPFAM" id="SSF49313">
    <property type="entry name" value="Cadherin-like"/>
    <property type="match status" value="1"/>
</dbReference>
<dbReference type="GO" id="GO:0005509">
    <property type="term" value="F:calcium ion binding"/>
    <property type="evidence" value="ECO:0007669"/>
    <property type="project" value="InterPro"/>
</dbReference>
<dbReference type="InterPro" id="IPR035992">
    <property type="entry name" value="Ricin_B-like_lectins"/>
</dbReference>
<dbReference type="PROSITE" id="PS50231">
    <property type="entry name" value="RICIN_B_LECTIN"/>
    <property type="match status" value="1"/>
</dbReference>
<dbReference type="Proteomes" id="UP000675781">
    <property type="component" value="Unassembled WGS sequence"/>
</dbReference>
<dbReference type="GO" id="GO:0005975">
    <property type="term" value="P:carbohydrate metabolic process"/>
    <property type="evidence" value="ECO:0007669"/>
    <property type="project" value="UniProtKB-ARBA"/>
</dbReference>
<dbReference type="EMBL" id="JAGSOG010000006">
    <property type="protein sequence ID" value="MBR7832083.1"/>
    <property type="molecule type" value="Genomic_DNA"/>
</dbReference>
<accession>A0A941EKL7</accession>
<gene>
    <name evidence="3" type="ORF">KDL01_02365</name>
</gene>
<feature type="region of interest" description="Disordered" evidence="1">
    <location>
        <begin position="295"/>
        <end position="314"/>
    </location>
</feature>
<name>A0A941EKL7_9ACTN</name>
<dbReference type="CDD" id="cd00161">
    <property type="entry name" value="beta-trefoil_Ricin-like"/>
    <property type="match status" value="2"/>
</dbReference>
<dbReference type="Gene3D" id="2.80.10.50">
    <property type="match status" value="4"/>
</dbReference>
<dbReference type="Pfam" id="PF14200">
    <property type="entry name" value="RicinB_lectin_2"/>
    <property type="match status" value="2"/>
</dbReference>
<dbReference type="SUPFAM" id="SSF50370">
    <property type="entry name" value="Ricin B-like lectins"/>
    <property type="match status" value="2"/>
</dbReference>
<keyword evidence="4" id="KW-1185">Reference proteome</keyword>
<dbReference type="Gene3D" id="2.60.40.10">
    <property type="entry name" value="Immunoglobulins"/>
    <property type="match status" value="1"/>
</dbReference>
<evidence type="ECO:0000313" key="3">
    <source>
        <dbReference type="EMBL" id="MBR7832083.1"/>
    </source>
</evidence>
<dbReference type="InterPro" id="IPR000772">
    <property type="entry name" value="Ricin_B_lectin"/>
</dbReference>
<evidence type="ECO:0000256" key="1">
    <source>
        <dbReference type="SAM" id="MobiDB-lite"/>
    </source>
</evidence>
<proteinExistence type="predicted"/>